<proteinExistence type="predicted"/>
<protein>
    <submittedName>
        <fullName evidence="1">Uncharacterized protein</fullName>
    </submittedName>
</protein>
<comment type="caution">
    <text evidence="1">The sequence shown here is derived from an EMBL/GenBank/DDBJ whole genome shotgun (WGS) entry which is preliminary data.</text>
</comment>
<evidence type="ECO:0000313" key="2">
    <source>
        <dbReference type="Proteomes" id="UP001420932"/>
    </source>
</evidence>
<reference evidence="1 2" key="1">
    <citation type="submission" date="2024-01" db="EMBL/GenBank/DDBJ databases">
        <title>Genome assemblies of Stephania.</title>
        <authorList>
            <person name="Yang L."/>
        </authorList>
    </citation>
    <scope>NUCLEOTIDE SEQUENCE [LARGE SCALE GENOMIC DNA]</scope>
    <source>
        <strain evidence="1">YNDBR</strain>
        <tissue evidence="1">Leaf</tissue>
    </source>
</reference>
<dbReference type="EMBL" id="JBBNAF010000012">
    <property type="protein sequence ID" value="KAK9092562.1"/>
    <property type="molecule type" value="Genomic_DNA"/>
</dbReference>
<sequence>MLRFSFKSNNCFVSCFSSYVVICIKRISSYVRSTTMGEMLKQNCSILSKFKELQLM</sequence>
<organism evidence="1 2">
    <name type="scientific">Stephania yunnanensis</name>
    <dbReference type="NCBI Taxonomy" id="152371"/>
    <lineage>
        <taxon>Eukaryota</taxon>
        <taxon>Viridiplantae</taxon>
        <taxon>Streptophyta</taxon>
        <taxon>Embryophyta</taxon>
        <taxon>Tracheophyta</taxon>
        <taxon>Spermatophyta</taxon>
        <taxon>Magnoliopsida</taxon>
        <taxon>Ranunculales</taxon>
        <taxon>Menispermaceae</taxon>
        <taxon>Menispermoideae</taxon>
        <taxon>Cissampelideae</taxon>
        <taxon>Stephania</taxon>
    </lineage>
</organism>
<accession>A0AAP0HPZ8</accession>
<keyword evidence="2" id="KW-1185">Reference proteome</keyword>
<evidence type="ECO:0000313" key="1">
    <source>
        <dbReference type="EMBL" id="KAK9092562.1"/>
    </source>
</evidence>
<name>A0AAP0HPZ8_9MAGN</name>
<dbReference type="Proteomes" id="UP001420932">
    <property type="component" value="Unassembled WGS sequence"/>
</dbReference>
<dbReference type="AlphaFoldDB" id="A0AAP0HPZ8"/>
<gene>
    <name evidence="1" type="ORF">Syun_027473</name>
</gene>